<organism evidence="5 6">
    <name type="scientific">Asanoa hainanensis</name>
    <dbReference type="NCBI Taxonomy" id="560556"/>
    <lineage>
        <taxon>Bacteria</taxon>
        <taxon>Bacillati</taxon>
        <taxon>Actinomycetota</taxon>
        <taxon>Actinomycetes</taxon>
        <taxon>Micromonosporales</taxon>
        <taxon>Micromonosporaceae</taxon>
        <taxon>Asanoa</taxon>
    </lineage>
</organism>
<sequence>MGGERDEAALRQYVEDMARLYADWGFPRMAARVLMQLMASDAGSLTAKELSDGLEISPAAVSQSVRYLQHLGLLERAAVPGSRRDRYKLPDDAWYMGSIVKGTLFEQVAKLAEGGVTAAGGRSTPAGDRIAAMGDFYEFIQSELTGLLQRYLQHRETLKDSEQR</sequence>
<evidence type="ECO:0000256" key="1">
    <source>
        <dbReference type="ARBA" id="ARBA00023015"/>
    </source>
</evidence>
<dbReference type="InterPro" id="IPR036390">
    <property type="entry name" value="WH_DNA-bd_sf"/>
</dbReference>
<reference evidence="5 6" key="1">
    <citation type="submission" date="2017-06" db="EMBL/GenBank/DDBJ databases">
        <authorList>
            <person name="Kim H.J."/>
            <person name="Triplett B.A."/>
        </authorList>
    </citation>
    <scope>NUCLEOTIDE SEQUENCE [LARGE SCALE GENOMIC DNA]</scope>
    <source>
        <strain evidence="5 6">CGMCC 4.5593</strain>
    </source>
</reference>
<keyword evidence="2" id="KW-0238">DNA-binding</keyword>
<dbReference type="Proteomes" id="UP000198362">
    <property type="component" value="Unassembled WGS sequence"/>
</dbReference>
<evidence type="ECO:0000256" key="2">
    <source>
        <dbReference type="ARBA" id="ARBA00023125"/>
    </source>
</evidence>
<dbReference type="GO" id="GO:0003677">
    <property type="term" value="F:DNA binding"/>
    <property type="evidence" value="ECO:0007669"/>
    <property type="project" value="UniProtKB-KW"/>
</dbReference>
<keyword evidence="6" id="KW-1185">Reference proteome</keyword>
<proteinExistence type="predicted"/>
<feature type="domain" description="HTH marR-type" evidence="4">
    <location>
        <begin position="24"/>
        <end position="84"/>
    </location>
</feature>
<dbReference type="SUPFAM" id="SSF46785">
    <property type="entry name" value="Winged helix' DNA-binding domain"/>
    <property type="match status" value="1"/>
</dbReference>
<dbReference type="RefSeq" id="WP_089252681.1">
    <property type="nucleotide sequence ID" value="NZ_FZPH01000010.1"/>
</dbReference>
<name>A0A239NV26_9ACTN</name>
<evidence type="ECO:0000256" key="3">
    <source>
        <dbReference type="ARBA" id="ARBA00023163"/>
    </source>
</evidence>
<dbReference type="InterPro" id="IPR036388">
    <property type="entry name" value="WH-like_DNA-bd_sf"/>
</dbReference>
<evidence type="ECO:0000313" key="6">
    <source>
        <dbReference type="Proteomes" id="UP000198362"/>
    </source>
</evidence>
<keyword evidence="1" id="KW-0805">Transcription regulation</keyword>
<dbReference type="InterPro" id="IPR052362">
    <property type="entry name" value="HTH-GbsR_regulator"/>
</dbReference>
<dbReference type="PANTHER" id="PTHR38465:SF2">
    <property type="entry name" value="HTH-TYPE TRANSCRIPTIONAL REGULATOR MMPR5"/>
    <property type="match status" value="1"/>
</dbReference>
<protein>
    <submittedName>
        <fullName evidence="5">MarR family protein</fullName>
    </submittedName>
</protein>
<evidence type="ECO:0000259" key="4">
    <source>
        <dbReference type="Pfam" id="PF12802"/>
    </source>
</evidence>
<dbReference type="EMBL" id="FZPH01000010">
    <property type="protein sequence ID" value="SNT57969.1"/>
    <property type="molecule type" value="Genomic_DNA"/>
</dbReference>
<dbReference type="Gene3D" id="1.10.287.160">
    <property type="entry name" value="HR1 repeat"/>
    <property type="match status" value="1"/>
</dbReference>
<evidence type="ECO:0000313" key="5">
    <source>
        <dbReference type="EMBL" id="SNT57969.1"/>
    </source>
</evidence>
<dbReference type="OrthoDB" id="67158at2"/>
<accession>A0A239NV26</accession>
<gene>
    <name evidence="5" type="ORF">SAMN05421812_110230</name>
</gene>
<dbReference type="AlphaFoldDB" id="A0A239NV26"/>
<dbReference type="Gene3D" id="1.10.10.10">
    <property type="entry name" value="Winged helix-like DNA-binding domain superfamily/Winged helix DNA-binding domain"/>
    <property type="match status" value="1"/>
</dbReference>
<keyword evidence="3" id="KW-0804">Transcription</keyword>
<dbReference type="PANTHER" id="PTHR38465">
    <property type="entry name" value="HTH-TYPE TRANSCRIPTIONAL REGULATOR MJ1563-RELATED"/>
    <property type="match status" value="1"/>
</dbReference>
<dbReference type="Pfam" id="PF12802">
    <property type="entry name" value="MarR_2"/>
    <property type="match status" value="1"/>
</dbReference>
<dbReference type="GO" id="GO:0003700">
    <property type="term" value="F:DNA-binding transcription factor activity"/>
    <property type="evidence" value="ECO:0007669"/>
    <property type="project" value="InterPro"/>
</dbReference>
<dbReference type="InterPro" id="IPR000835">
    <property type="entry name" value="HTH_MarR-typ"/>
</dbReference>